<dbReference type="EMBL" id="UINC01061751">
    <property type="protein sequence ID" value="SVB87656.1"/>
    <property type="molecule type" value="Genomic_DNA"/>
</dbReference>
<dbReference type="AlphaFoldDB" id="A0A382HK35"/>
<evidence type="ECO:0000313" key="1">
    <source>
        <dbReference type="EMBL" id="SVB87656.1"/>
    </source>
</evidence>
<sequence>MQNPIIPMRPEQFPQQRVYEVLTLPQRPESFNCIAGFGEVPQDAVPKNGPRSAICLGQVEWAWSPMHNRIDVYYLHRGRRYWILWNRYWSEDWYKWEWQPVACVHHKGISEKQAAVYLLMAFWQNQAHERECDKFHWINGEGYLCVAELKAVAREV</sequence>
<name>A0A382HK35_9ZZZZ</name>
<proteinExistence type="predicted"/>
<protein>
    <submittedName>
        <fullName evidence="1">Uncharacterized protein</fullName>
    </submittedName>
</protein>
<organism evidence="1">
    <name type="scientific">marine metagenome</name>
    <dbReference type="NCBI Taxonomy" id="408172"/>
    <lineage>
        <taxon>unclassified sequences</taxon>
        <taxon>metagenomes</taxon>
        <taxon>ecological metagenomes</taxon>
    </lineage>
</organism>
<gene>
    <name evidence="1" type="ORF">METZ01_LOCUS240510</name>
</gene>
<accession>A0A382HK35</accession>
<reference evidence="1" key="1">
    <citation type="submission" date="2018-05" db="EMBL/GenBank/DDBJ databases">
        <authorList>
            <person name="Lanie J.A."/>
            <person name="Ng W.-L."/>
            <person name="Kazmierczak K.M."/>
            <person name="Andrzejewski T.M."/>
            <person name="Davidsen T.M."/>
            <person name="Wayne K.J."/>
            <person name="Tettelin H."/>
            <person name="Glass J.I."/>
            <person name="Rusch D."/>
            <person name="Podicherti R."/>
            <person name="Tsui H.-C.T."/>
            <person name="Winkler M.E."/>
        </authorList>
    </citation>
    <scope>NUCLEOTIDE SEQUENCE</scope>
</reference>